<dbReference type="Pfam" id="PF03080">
    <property type="entry name" value="Neprosin"/>
    <property type="match status" value="1"/>
</dbReference>
<dbReference type="InterPro" id="IPR004314">
    <property type="entry name" value="Neprosin"/>
</dbReference>
<dbReference type="PANTHER" id="PTHR31589:SF223">
    <property type="entry name" value="PROTEIN, PUTATIVE (DUF239)-RELATED"/>
    <property type="match status" value="1"/>
</dbReference>
<dbReference type="Gramene" id="rna33334">
    <property type="protein sequence ID" value="RHN57750.1"/>
    <property type="gene ID" value="gene33334"/>
</dbReference>
<keyword evidence="1" id="KW-0472">Membrane</keyword>
<feature type="transmembrane region" description="Helical" evidence="1">
    <location>
        <begin position="148"/>
        <end position="168"/>
    </location>
</feature>
<evidence type="ECO:0000256" key="2">
    <source>
        <dbReference type="SAM" id="SignalP"/>
    </source>
</evidence>
<gene>
    <name evidence="4" type="ORF">MtrunA17_Chr5g0443801</name>
</gene>
<keyword evidence="1" id="KW-1133">Transmembrane helix</keyword>
<dbReference type="InterPro" id="IPR053168">
    <property type="entry name" value="Glutamic_endopeptidase"/>
</dbReference>
<evidence type="ECO:0000313" key="4">
    <source>
        <dbReference type="EMBL" id="RHN57750.1"/>
    </source>
</evidence>
<organism evidence="4">
    <name type="scientific">Medicago truncatula</name>
    <name type="common">Barrel medic</name>
    <name type="synonym">Medicago tribuloides</name>
    <dbReference type="NCBI Taxonomy" id="3880"/>
    <lineage>
        <taxon>Eukaryota</taxon>
        <taxon>Viridiplantae</taxon>
        <taxon>Streptophyta</taxon>
        <taxon>Embryophyta</taxon>
        <taxon>Tracheophyta</taxon>
        <taxon>Spermatophyta</taxon>
        <taxon>Magnoliopsida</taxon>
        <taxon>eudicotyledons</taxon>
        <taxon>Gunneridae</taxon>
        <taxon>Pentapetalae</taxon>
        <taxon>rosids</taxon>
        <taxon>fabids</taxon>
        <taxon>Fabales</taxon>
        <taxon>Fabaceae</taxon>
        <taxon>Papilionoideae</taxon>
        <taxon>50 kb inversion clade</taxon>
        <taxon>NPAAA clade</taxon>
        <taxon>Hologalegina</taxon>
        <taxon>IRL clade</taxon>
        <taxon>Trifolieae</taxon>
        <taxon>Medicago</taxon>
    </lineage>
</organism>
<protein>
    <submittedName>
        <fullName evidence="4">Putative neprosin</fullName>
    </submittedName>
</protein>
<feature type="chain" id="PRO_5017461030" evidence="2">
    <location>
        <begin position="16"/>
        <end position="180"/>
    </location>
</feature>
<name>A0A396HWM0_MEDTR</name>
<keyword evidence="1" id="KW-0812">Transmembrane</keyword>
<evidence type="ECO:0000256" key="1">
    <source>
        <dbReference type="SAM" id="Phobius"/>
    </source>
</evidence>
<comment type="caution">
    <text evidence="4">The sequence shown here is derived from an EMBL/GenBank/DDBJ whole genome shotgun (WGS) entry which is preliminary data.</text>
</comment>
<keyword evidence="2" id="KW-0732">Signal</keyword>
<feature type="signal peptide" evidence="2">
    <location>
        <begin position="1"/>
        <end position="15"/>
    </location>
</feature>
<dbReference type="Gene3D" id="3.90.1320.10">
    <property type="entry name" value="Outer-capsid protein sigma 3, large lobe"/>
    <property type="match status" value="1"/>
</dbReference>
<proteinExistence type="predicted"/>
<reference evidence="4" key="1">
    <citation type="journal article" date="2018" name="Nat. Plants">
        <title>Whole-genome landscape of Medicago truncatula symbiotic genes.</title>
        <authorList>
            <person name="Pecrix Y."/>
            <person name="Gamas P."/>
            <person name="Carrere S."/>
        </authorList>
    </citation>
    <scope>NUCLEOTIDE SEQUENCE</scope>
    <source>
        <tissue evidence="4">Leaves</tissue>
    </source>
</reference>
<dbReference type="PANTHER" id="PTHR31589">
    <property type="entry name" value="PROTEIN, PUTATIVE (DUF239)-RELATED-RELATED"/>
    <property type="match status" value="1"/>
</dbReference>
<accession>A0A396HWM0</accession>
<evidence type="ECO:0000259" key="3">
    <source>
        <dbReference type="PROSITE" id="PS52045"/>
    </source>
</evidence>
<dbReference type="PROSITE" id="PS52045">
    <property type="entry name" value="NEPROSIN_PEP_CD"/>
    <property type="match status" value="1"/>
</dbReference>
<dbReference type="Proteomes" id="UP000265566">
    <property type="component" value="Chromosome 5"/>
</dbReference>
<dbReference type="EMBL" id="PSQE01000005">
    <property type="protein sequence ID" value="RHN57750.1"/>
    <property type="molecule type" value="Genomic_DNA"/>
</dbReference>
<feature type="domain" description="Neprosin PEP catalytic" evidence="3">
    <location>
        <begin position="2"/>
        <end position="180"/>
    </location>
</feature>
<sequence>MYIALFFLIAEVSLFKHPSLHYYGVSGTTSIYNPKCSIAQASSTHIFIQNGEGDGTNIIYVGWQVFPHVYGDDKTHLYLAWTSDNFKKTGCYDMQYQGFVQTGDHHHVGEVIQNISVYGGPMVEMSISIPSYIQFMQIKNTLLRSQRFFILFICNTFFFFYFQFKFFIFKNVHKIIYSLR</sequence>
<dbReference type="AlphaFoldDB" id="A0A396HWM0"/>